<dbReference type="AlphaFoldDB" id="A0A8B2NS53"/>
<name>A0A8B2NS53_9HYPH</name>
<protein>
    <submittedName>
        <fullName evidence="2">Alpha/beta hydrolase</fullName>
    </submittedName>
</protein>
<accession>A0A8B2NS53</accession>
<dbReference type="SUPFAM" id="SSF53474">
    <property type="entry name" value="alpha/beta-Hydrolases"/>
    <property type="match status" value="1"/>
</dbReference>
<proteinExistence type="predicted"/>
<dbReference type="PANTHER" id="PTHR37017:SF11">
    <property type="entry name" value="ESTERASE_LIPASE_THIOESTERASE DOMAIN-CONTAINING PROTEIN"/>
    <property type="match status" value="1"/>
</dbReference>
<evidence type="ECO:0000259" key="1">
    <source>
        <dbReference type="Pfam" id="PF12697"/>
    </source>
</evidence>
<organism evidence="2 3">
    <name type="scientific">Acuticoccus sediminis</name>
    <dbReference type="NCBI Taxonomy" id="2184697"/>
    <lineage>
        <taxon>Bacteria</taxon>
        <taxon>Pseudomonadati</taxon>
        <taxon>Pseudomonadota</taxon>
        <taxon>Alphaproteobacteria</taxon>
        <taxon>Hyphomicrobiales</taxon>
        <taxon>Amorphaceae</taxon>
        <taxon>Acuticoccus</taxon>
    </lineage>
</organism>
<dbReference type="Proteomes" id="UP000249590">
    <property type="component" value="Unassembled WGS sequence"/>
</dbReference>
<dbReference type="Pfam" id="PF12697">
    <property type="entry name" value="Abhydrolase_6"/>
    <property type="match status" value="1"/>
</dbReference>
<gene>
    <name evidence="2" type="ORF">DLJ53_26200</name>
</gene>
<sequence>MKTWLLIHGAWHGSWCWDQVRLRLEHVGDRVITPTLRGLGERADQMSRTITLQAWVDEVAHLMTSHAMTDTIVVGHSFAGSVVSGLAEAVPERIQRLIYLDAMLLEGGETVFSSIDADIVATRRERSMASSGGLSMPAPEPEGLGIRDPREAEYVKRRLTPHPFSTYESPLALEKPPGDGFPCTYVACTDPAYQPLWGSRERAKAYGWDYREIATGHDLMITDPAGTVDLLVMIAQQD</sequence>
<dbReference type="EMBL" id="QHHQ01000007">
    <property type="protein sequence ID" value="RAH98212.1"/>
    <property type="molecule type" value="Genomic_DNA"/>
</dbReference>
<dbReference type="InterPro" id="IPR000073">
    <property type="entry name" value="AB_hydrolase_1"/>
</dbReference>
<feature type="domain" description="AB hydrolase-1" evidence="1">
    <location>
        <begin position="5"/>
        <end position="229"/>
    </location>
</feature>
<dbReference type="InterPro" id="IPR052897">
    <property type="entry name" value="Sec-Metab_Biosynth_Hydrolase"/>
</dbReference>
<reference evidence="2 3" key="1">
    <citation type="submission" date="2018-05" db="EMBL/GenBank/DDBJ databases">
        <title>Acuticoccus sediminis sp. nov., isolated from deep-sea sediment of Indian Ocean.</title>
        <authorList>
            <person name="Liu X."/>
            <person name="Lai Q."/>
            <person name="Du Y."/>
            <person name="Sun F."/>
            <person name="Zhang X."/>
            <person name="Wang S."/>
            <person name="Shao Z."/>
        </authorList>
    </citation>
    <scope>NUCLEOTIDE SEQUENCE [LARGE SCALE GENOMIC DNA]</scope>
    <source>
        <strain evidence="2 3">PTG4-2</strain>
    </source>
</reference>
<dbReference type="OrthoDB" id="9814966at2"/>
<dbReference type="PANTHER" id="PTHR37017">
    <property type="entry name" value="AB HYDROLASE-1 DOMAIN-CONTAINING PROTEIN-RELATED"/>
    <property type="match status" value="1"/>
</dbReference>
<comment type="caution">
    <text evidence="2">The sequence shown here is derived from an EMBL/GenBank/DDBJ whole genome shotgun (WGS) entry which is preliminary data.</text>
</comment>
<dbReference type="Gene3D" id="3.40.50.1820">
    <property type="entry name" value="alpha/beta hydrolase"/>
    <property type="match status" value="1"/>
</dbReference>
<evidence type="ECO:0000313" key="2">
    <source>
        <dbReference type="EMBL" id="RAH98212.1"/>
    </source>
</evidence>
<keyword evidence="3" id="KW-1185">Reference proteome</keyword>
<dbReference type="InterPro" id="IPR029058">
    <property type="entry name" value="AB_hydrolase_fold"/>
</dbReference>
<dbReference type="RefSeq" id="WP_111350974.1">
    <property type="nucleotide sequence ID" value="NZ_JAIWKD010000005.1"/>
</dbReference>
<evidence type="ECO:0000313" key="3">
    <source>
        <dbReference type="Proteomes" id="UP000249590"/>
    </source>
</evidence>
<keyword evidence="2" id="KW-0378">Hydrolase</keyword>
<dbReference type="GO" id="GO:0016787">
    <property type="term" value="F:hydrolase activity"/>
    <property type="evidence" value="ECO:0007669"/>
    <property type="project" value="UniProtKB-KW"/>
</dbReference>